<feature type="modified residue" description="Phosphohistidine" evidence="16">
    <location>
        <position position="1023"/>
    </location>
</feature>
<evidence type="ECO:0000256" key="4">
    <source>
        <dbReference type="ARBA" id="ARBA00022475"/>
    </source>
</evidence>
<comment type="subcellular location">
    <subcellularLocation>
        <location evidence="2">Cell membrane</location>
        <topology evidence="2">Multi-pass membrane protein</topology>
    </subcellularLocation>
</comment>
<evidence type="ECO:0000256" key="5">
    <source>
        <dbReference type="ARBA" id="ARBA00022553"/>
    </source>
</evidence>
<evidence type="ECO:0000256" key="12">
    <source>
        <dbReference type="ARBA" id="ARBA00023012"/>
    </source>
</evidence>
<dbReference type="GO" id="GO:0005524">
    <property type="term" value="F:ATP binding"/>
    <property type="evidence" value="ECO:0007669"/>
    <property type="project" value="UniProtKB-KW"/>
</dbReference>
<dbReference type="FunFam" id="3.30.565.10:FF:000010">
    <property type="entry name" value="Sensor histidine kinase RcsC"/>
    <property type="match status" value="1"/>
</dbReference>
<keyword evidence="5 17" id="KW-0597">Phosphoprotein</keyword>
<evidence type="ECO:0000256" key="15">
    <source>
        <dbReference type="ARBA" id="ARBA00068150"/>
    </source>
</evidence>
<evidence type="ECO:0000256" key="10">
    <source>
        <dbReference type="ARBA" id="ARBA00022840"/>
    </source>
</evidence>
<keyword evidence="13 18" id="KW-0472">Membrane</keyword>
<dbReference type="InterPro" id="IPR036890">
    <property type="entry name" value="HATPase_C_sf"/>
</dbReference>
<reference evidence="22" key="1">
    <citation type="submission" date="2012-03" db="EMBL/GenBank/DDBJ databases">
        <title>Functional metagenomics reveals considerable lignocellulase gene clusters in the gut microbiome of a wood-feeding higher termite.</title>
        <authorList>
            <person name="Liu N."/>
        </authorList>
    </citation>
    <scope>NUCLEOTIDE SEQUENCE</scope>
</reference>
<keyword evidence="7 18" id="KW-0812">Transmembrane</keyword>
<dbReference type="Gene3D" id="1.10.287.130">
    <property type="match status" value="1"/>
</dbReference>
<feature type="transmembrane region" description="Helical" evidence="18">
    <location>
        <begin position="532"/>
        <end position="553"/>
    </location>
</feature>
<dbReference type="PROSITE" id="PS50110">
    <property type="entry name" value="RESPONSE_REGULATORY"/>
    <property type="match status" value="1"/>
</dbReference>
<dbReference type="InterPro" id="IPR008207">
    <property type="entry name" value="Sig_transdc_His_kin_Hpt_dom"/>
</dbReference>
<dbReference type="Pfam" id="PF00512">
    <property type="entry name" value="HisKA"/>
    <property type="match status" value="1"/>
</dbReference>
<feature type="domain" description="HPt" evidence="21">
    <location>
        <begin position="984"/>
        <end position="1085"/>
    </location>
</feature>
<evidence type="ECO:0000256" key="14">
    <source>
        <dbReference type="ARBA" id="ARBA00064003"/>
    </source>
</evidence>
<dbReference type="AlphaFoldDB" id="A0A806KNM1"/>
<dbReference type="Pfam" id="PF02518">
    <property type="entry name" value="HATPase_c"/>
    <property type="match status" value="1"/>
</dbReference>
<name>A0A806KNM1_9BACT</name>
<dbReference type="GO" id="GO:0005886">
    <property type="term" value="C:plasma membrane"/>
    <property type="evidence" value="ECO:0007669"/>
    <property type="project" value="UniProtKB-SubCell"/>
</dbReference>
<keyword evidence="6" id="KW-0808">Transferase</keyword>
<dbReference type="Gene3D" id="3.30.565.10">
    <property type="entry name" value="Histidine kinase-like ATPase, C-terminal domain"/>
    <property type="match status" value="1"/>
</dbReference>
<organism evidence="22">
    <name type="scientific">uncultured bacterium contig00049</name>
    <dbReference type="NCBI Taxonomy" id="1181534"/>
    <lineage>
        <taxon>Bacteria</taxon>
        <taxon>environmental samples</taxon>
    </lineage>
</organism>
<evidence type="ECO:0000256" key="16">
    <source>
        <dbReference type="PROSITE-ProRule" id="PRU00110"/>
    </source>
</evidence>
<evidence type="ECO:0000256" key="2">
    <source>
        <dbReference type="ARBA" id="ARBA00004651"/>
    </source>
</evidence>
<keyword evidence="11 18" id="KW-1133">Transmembrane helix</keyword>
<evidence type="ECO:0000256" key="6">
    <source>
        <dbReference type="ARBA" id="ARBA00022679"/>
    </source>
</evidence>
<keyword evidence="9 22" id="KW-0418">Kinase</keyword>
<dbReference type="Pfam" id="PF01627">
    <property type="entry name" value="Hpt"/>
    <property type="match status" value="1"/>
</dbReference>
<dbReference type="Gene3D" id="3.40.50.2300">
    <property type="match status" value="1"/>
</dbReference>
<evidence type="ECO:0000256" key="13">
    <source>
        <dbReference type="ARBA" id="ARBA00023136"/>
    </source>
</evidence>
<dbReference type="CDD" id="cd00082">
    <property type="entry name" value="HisKA"/>
    <property type="match status" value="1"/>
</dbReference>
<evidence type="ECO:0000256" key="3">
    <source>
        <dbReference type="ARBA" id="ARBA00012438"/>
    </source>
</evidence>
<dbReference type="PROSITE" id="PS50894">
    <property type="entry name" value="HPT"/>
    <property type="match status" value="1"/>
</dbReference>
<evidence type="ECO:0000259" key="19">
    <source>
        <dbReference type="PROSITE" id="PS50109"/>
    </source>
</evidence>
<dbReference type="GO" id="GO:0000155">
    <property type="term" value="F:phosphorelay sensor kinase activity"/>
    <property type="evidence" value="ECO:0007669"/>
    <property type="project" value="InterPro"/>
</dbReference>
<feature type="domain" description="Histidine kinase" evidence="19">
    <location>
        <begin position="601"/>
        <end position="822"/>
    </location>
</feature>
<keyword evidence="4" id="KW-1003">Cell membrane</keyword>
<evidence type="ECO:0000256" key="18">
    <source>
        <dbReference type="SAM" id="Phobius"/>
    </source>
</evidence>
<comment type="catalytic activity">
    <reaction evidence="1">
        <text>ATP + protein L-histidine = ADP + protein N-phospho-L-histidine.</text>
        <dbReference type="EC" id="2.7.13.3"/>
    </reaction>
</comment>
<dbReference type="SMART" id="SM00388">
    <property type="entry name" value="HisKA"/>
    <property type="match status" value="1"/>
</dbReference>
<dbReference type="PROSITE" id="PS50109">
    <property type="entry name" value="HIS_KIN"/>
    <property type="match status" value="1"/>
</dbReference>
<dbReference type="SMART" id="SM00448">
    <property type="entry name" value="REC"/>
    <property type="match status" value="1"/>
</dbReference>
<dbReference type="InterPro" id="IPR036641">
    <property type="entry name" value="HPT_dom_sf"/>
</dbReference>
<protein>
    <recommendedName>
        <fullName evidence="15">Sensory/regulatory protein RpfC</fullName>
        <ecNumber evidence="3">2.7.13.3</ecNumber>
    </recommendedName>
</protein>
<feature type="modified residue" description="4-aspartylphosphate" evidence="17">
    <location>
        <position position="902"/>
    </location>
</feature>
<evidence type="ECO:0000256" key="11">
    <source>
        <dbReference type="ARBA" id="ARBA00022989"/>
    </source>
</evidence>
<evidence type="ECO:0000256" key="8">
    <source>
        <dbReference type="ARBA" id="ARBA00022741"/>
    </source>
</evidence>
<evidence type="ECO:0000259" key="20">
    <source>
        <dbReference type="PROSITE" id="PS50110"/>
    </source>
</evidence>
<keyword evidence="10" id="KW-0067">ATP-binding</keyword>
<dbReference type="InterPro" id="IPR011006">
    <property type="entry name" value="CheY-like_superfamily"/>
</dbReference>
<dbReference type="SMART" id="SM00387">
    <property type="entry name" value="HATPase_c"/>
    <property type="match status" value="1"/>
</dbReference>
<dbReference type="SUPFAM" id="SSF47384">
    <property type="entry name" value="Homodimeric domain of signal transducing histidine kinase"/>
    <property type="match status" value="1"/>
</dbReference>
<dbReference type="Gene3D" id="3.40.190.10">
    <property type="entry name" value="Periplasmic binding protein-like II"/>
    <property type="match status" value="4"/>
</dbReference>
<dbReference type="InterPro" id="IPR005467">
    <property type="entry name" value="His_kinase_dom"/>
</dbReference>
<dbReference type="CDD" id="cd16922">
    <property type="entry name" value="HATPase_EvgS-ArcB-TorS-like"/>
    <property type="match status" value="1"/>
</dbReference>
<accession>A0A806KNM1</accession>
<dbReference type="PANTHER" id="PTHR45339">
    <property type="entry name" value="HYBRID SIGNAL TRANSDUCTION HISTIDINE KINASE J"/>
    <property type="match status" value="1"/>
</dbReference>
<sequence>MIVLSLLLAALLSCVKSGEIQGEEIVYFSSFRDVPGVTADEIHAIETLRSRYSSFIYGMPLSTEAFETEDGTTALAGEVGGYAKLICEWLSDFFEIPFKPKLYEWLDLLARMETGEVSFSGELTATPERYLIYHMTSDIASRPLKYFTISGSESLSDIARTRPIRCGFISGTATINTVVSELRPGTFELVLLDDVSLVYDALKSKRIDAFYYSGTAEANFVQYHDMIANQFYPLIYRPVSLATQVPALAPIISVVEKFLENGGIRYLITLYNQGEQEYLKYKLFKQLTDEERAFLDSSPVIKVGIDPHDYPNGFFDRYEKKWKGIFFDILDDLTSLTGITFQIFNNEKAEWSEIYQMLMDGKISMVPELNQSADNADWFLWPSSAQAIDYYALISKSNFRNIKINEVLYCKVGLVKDAPYTQIFKKWFPHHMNTVEYNTLDDAFVALRDDKVEMVMATQMKILYLTHYLEQPGFKAMIFDQPVQVKIGFNKDEILLHSVVNKALGMVDTKSIANLWLRKTYDYRTKMAEAQLPWLVGVCVLLFFLLTLILFIFRDKLNEGKRLETQVHERTVELRKSRQELEKALELAKAADRSKSAFLANMSHEIRTPMNSILGFSELATDNEVSPKTKDYLDKIHKNAEWLLQIINDILDISKIESGKLTLEKIPFDMHELFVSCRTLVLPKATEKGILLHFYAEPSLGKRPLGDPTRLRQVFVNLLSNAVKFTNTGIIKLYSAIKSSTASTITMHFEIRDSGIGMTSEQVEKVFEPFIQAESGTTRKFGGTGLGLSITKNIVEMMGGKIKVESAPGVGSKFSFDLTFDTIDISDNDVQGMIVLHEIEKPTFEGEVLLCEDNNMNQQVICEHLARVGLKSVIAENGKIGVDMVKKRMKHNEKQFDLIFMDMHMPVMDGLEASAEILKLGLNIPIVALTANIMSSDIAIYKASGMNDYVGKPFTSQELWRCLMKYFTPVSIGIGENNLTIEADKEFMHNLQLSFYKNNQRKYEEIVAALEAGDIKLAHRLVHTLKSNAGQIGKTILQKAAASVEHLLKGGTNLASQEDLRILDTELTSTLNELAPLIYEVKDQGGEIPVKELNPQETRELLEKLEPLLKTGNTECLNYKDELRGVNGSEVLLQQMDDFDFESAILTLKALQIKNENENY</sequence>
<dbReference type="CDD" id="cd17546">
    <property type="entry name" value="REC_hyHK_CKI1_RcsC-like"/>
    <property type="match status" value="1"/>
</dbReference>
<dbReference type="EC" id="2.7.13.3" evidence="3"/>
<dbReference type="PANTHER" id="PTHR45339:SF1">
    <property type="entry name" value="HYBRID SIGNAL TRANSDUCTION HISTIDINE KINASE J"/>
    <property type="match status" value="1"/>
</dbReference>
<keyword evidence="8" id="KW-0547">Nucleotide-binding</keyword>
<feature type="domain" description="Response regulatory" evidence="20">
    <location>
        <begin position="847"/>
        <end position="967"/>
    </location>
</feature>
<dbReference type="SUPFAM" id="SSF53850">
    <property type="entry name" value="Periplasmic binding protein-like II"/>
    <property type="match status" value="2"/>
</dbReference>
<evidence type="ECO:0000313" key="22">
    <source>
        <dbReference type="EMBL" id="AGS52168.1"/>
    </source>
</evidence>
<keyword evidence="12" id="KW-0902">Two-component regulatory system</keyword>
<evidence type="ECO:0000259" key="21">
    <source>
        <dbReference type="PROSITE" id="PS50894"/>
    </source>
</evidence>
<dbReference type="SUPFAM" id="SSF55874">
    <property type="entry name" value="ATPase domain of HSP90 chaperone/DNA topoisomerase II/histidine kinase"/>
    <property type="match status" value="1"/>
</dbReference>
<evidence type="ECO:0000256" key="1">
    <source>
        <dbReference type="ARBA" id="ARBA00000085"/>
    </source>
</evidence>
<dbReference type="PRINTS" id="PR00344">
    <property type="entry name" value="BCTRLSENSOR"/>
</dbReference>
<dbReference type="SUPFAM" id="SSF47226">
    <property type="entry name" value="Histidine-containing phosphotransfer domain, HPT domain"/>
    <property type="match status" value="1"/>
</dbReference>
<dbReference type="Gene3D" id="1.20.120.160">
    <property type="entry name" value="HPT domain"/>
    <property type="match status" value="1"/>
</dbReference>
<dbReference type="InterPro" id="IPR036097">
    <property type="entry name" value="HisK_dim/P_sf"/>
</dbReference>
<dbReference type="InterPro" id="IPR003661">
    <property type="entry name" value="HisK_dim/P_dom"/>
</dbReference>
<dbReference type="InterPro" id="IPR004358">
    <property type="entry name" value="Sig_transdc_His_kin-like_C"/>
</dbReference>
<proteinExistence type="predicted"/>
<dbReference type="SUPFAM" id="SSF52172">
    <property type="entry name" value="CheY-like"/>
    <property type="match status" value="1"/>
</dbReference>
<dbReference type="InterPro" id="IPR001789">
    <property type="entry name" value="Sig_transdc_resp-reg_receiver"/>
</dbReference>
<dbReference type="FunFam" id="1.10.287.130:FF:000002">
    <property type="entry name" value="Two-component osmosensing histidine kinase"/>
    <property type="match status" value="1"/>
</dbReference>
<dbReference type="Pfam" id="PF00072">
    <property type="entry name" value="Response_reg"/>
    <property type="match status" value="1"/>
</dbReference>
<evidence type="ECO:0000256" key="9">
    <source>
        <dbReference type="ARBA" id="ARBA00022777"/>
    </source>
</evidence>
<comment type="subunit">
    <text evidence="14">At low DSF concentrations, interacts with RpfF.</text>
</comment>
<evidence type="ECO:0000256" key="7">
    <source>
        <dbReference type="ARBA" id="ARBA00022692"/>
    </source>
</evidence>
<dbReference type="InterPro" id="IPR003594">
    <property type="entry name" value="HATPase_dom"/>
</dbReference>
<dbReference type="EMBL" id="JQ844184">
    <property type="protein sequence ID" value="AGS52168.1"/>
    <property type="molecule type" value="Genomic_DNA"/>
</dbReference>
<evidence type="ECO:0000256" key="17">
    <source>
        <dbReference type="PROSITE-ProRule" id="PRU00169"/>
    </source>
</evidence>